<keyword evidence="2" id="KW-0732">Signal</keyword>
<feature type="chain" id="PRO_5025612603" description="Porin" evidence="2">
    <location>
        <begin position="25"/>
        <end position="85"/>
    </location>
</feature>
<evidence type="ECO:0000313" key="3">
    <source>
        <dbReference type="EMBL" id="MYG38561.1"/>
    </source>
</evidence>
<evidence type="ECO:0000256" key="1">
    <source>
        <dbReference type="SAM" id="MobiDB-lite"/>
    </source>
</evidence>
<name>A0A6B1F6F6_9SYNE</name>
<feature type="signal peptide" evidence="2">
    <location>
        <begin position="1"/>
        <end position="24"/>
    </location>
</feature>
<dbReference type="EMBL" id="VYDO01000201">
    <property type="protein sequence ID" value="MYG38561.1"/>
    <property type="molecule type" value="Genomic_DNA"/>
</dbReference>
<sequence length="85" mass="8714">MGNHRKRALLLGLALPLLSTPASYGQGLLDLLDQVAYGEAVMAESQGAAQGVAQIPSLPTSSTGPEDPATASPGPRPVESHRVEP</sequence>
<protein>
    <recommendedName>
        <fullName evidence="4">Porin</fullName>
    </recommendedName>
</protein>
<dbReference type="AlphaFoldDB" id="A0A6B1F6F6"/>
<evidence type="ECO:0000256" key="2">
    <source>
        <dbReference type="SAM" id="SignalP"/>
    </source>
</evidence>
<feature type="region of interest" description="Disordered" evidence="1">
    <location>
        <begin position="50"/>
        <end position="85"/>
    </location>
</feature>
<accession>A0A6B1F6F6</accession>
<gene>
    <name evidence="3" type="ORF">F4162_06210</name>
</gene>
<evidence type="ECO:0008006" key="4">
    <source>
        <dbReference type="Google" id="ProtNLM"/>
    </source>
</evidence>
<reference evidence="3" key="1">
    <citation type="submission" date="2019-09" db="EMBL/GenBank/DDBJ databases">
        <title>Characterisation of the sponge microbiome using genome-centric metagenomics.</title>
        <authorList>
            <person name="Engelberts J.P."/>
            <person name="Robbins S.J."/>
            <person name="De Goeij J.M."/>
            <person name="Aranda M."/>
            <person name="Bell S.C."/>
            <person name="Webster N.S."/>
        </authorList>
    </citation>
    <scope>NUCLEOTIDE SEQUENCE</scope>
    <source>
        <strain evidence="3">SB0676_bin_10</strain>
    </source>
</reference>
<comment type="caution">
    <text evidence="3">The sequence shown here is derived from an EMBL/GenBank/DDBJ whole genome shotgun (WGS) entry which is preliminary data.</text>
</comment>
<proteinExistence type="predicted"/>
<organism evidence="3">
    <name type="scientific">Synechococcus sp. SB0676_bin_10</name>
    <dbReference type="NCBI Taxonomy" id="2604869"/>
    <lineage>
        <taxon>Bacteria</taxon>
        <taxon>Bacillati</taxon>
        <taxon>Cyanobacteriota</taxon>
        <taxon>Cyanophyceae</taxon>
        <taxon>Synechococcales</taxon>
        <taxon>Synechococcaceae</taxon>
        <taxon>Synechococcus</taxon>
    </lineage>
</organism>
<feature type="non-terminal residue" evidence="3">
    <location>
        <position position="85"/>
    </location>
</feature>